<keyword evidence="5" id="KW-0597">Phosphoprotein</keyword>
<evidence type="ECO:0000256" key="5">
    <source>
        <dbReference type="ARBA" id="ARBA00022553"/>
    </source>
</evidence>
<feature type="domain" description="Histidine kinase" evidence="15">
    <location>
        <begin position="242"/>
        <end position="449"/>
    </location>
</feature>
<dbReference type="GO" id="GO:0005524">
    <property type="term" value="F:ATP binding"/>
    <property type="evidence" value="ECO:0007669"/>
    <property type="project" value="UniProtKB-KW"/>
</dbReference>
<keyword evidence="9 17" id="KW-0418">Kinase</keyword>
<dbReference type="SMART" id="SM00304">
    <property type="entry name" value="HAMP"/>
    <property type="match status" value="1"/>
</dbReference>
<evidence type="ECO:0000313" key="18">
    <source>
        <dbReference type="Proteomes" id="UP000295632"/>
    </source>
</evidence>
<evidence type="ECO:0000256" key="2">
    <source>
        <dbReference type="ARBA" id="ARBA00004651"/>
    </source>
</evidence>
<dbReference type="Gene3D" id="1.10.287.130">
    <property type="match status" value="1"/>
</dbReference>
<reference evidence="17 18" key="1">
    <citation type="submission" date="2019-03" db="EMBL/GenBank/DDBJ databases">
        <title>Genomic Encyclopedia of Type Strains, Phase IV (KMG-IV): sequencing the most valuable type-strain genomes for metagenomic binning, comparative biology and taxonomic classification.</title>
        <authorList>
            <person name="Goeker M."/>
        </authorList>
    </citation>
    <scope>NUCLEOTIDE SEQUENCE [LARGE SCALE GENOMIC DNA]</scope>
    <source>
        <strain evidence="17 18">DSM 28697</strain>
    </source>
</reference>
<dbReference type="Pfam" id="PF02518">
    <property type="entry name" value="HATPase_c"/>
    <property type="match status" value="1"/>
</dbReference>
<evidence type="ECO:0000259" key="16">
    <source>
        <dbReference type="PROSITE" id="PS50885"/>
    </source>
</evidence>
<dbReference type="InterPro" id="IPR005467">
    <property type="entry name" value="His_kinase_dom"/>
</dbReference>
<dbReference type="InterPro" id="IPR036097">
    <property type="entry name" value="HisK_dim/P_sf"/>
</dbReference>
<comment type="subcellular location">
    <subcellularLocation>
        <location evidence="2">Cell membrane</location>
        <topology evidence="2">Multi-pass membrane protein</topology>
    </subcellularLocation>
</comment>
<dbReference type="GO" id="GO:0000155">
    <property type="term" value="F:phosphorelay sensor kinase activity"/>
    <property type="evidence" value="ECO:0007669"/>
    <property type="project" value="InterPro"/>
</dbReference>
<dbReference type="InterPro" id="IPR003661">
    <property type="entry name" value="HisK_dim/P_dom"/>
</dbReference>
<dbReference type="OrthoDB" id="9780718at2"/>
<dbReference type="InterPro" id="IPR036890">
    <property type="entry name" value="HATPase_C_sf"/>
</dbReference>
<dbReference type="Gene3D" id="6.10.340.10">
    <property type="match status" value="1"/>
</dbReference>
<evidence type="ECO:0000256" key="3">
    <source>
        <dbReference type="ARBA" id="ARBA00012438"/>
    </source>
</evidence>
<dbReference type="InterPro" id="IPR050398">
    <property type="entry name" value="HssS/ArlS-like"/>
</dbReference>
<protein>
    <recommendedName>
        <fullName evidence="3">histidine kinase</fullName>
        <ecNumber evidence="3">2.7.13.3</ecNumber>
    </recommendedName>
</protein>
<keyword evidence="8" id="KW-0547">Nucleotide-binding</keyword>
<evidence type="ECO:0000256" key="13">
    <source>
        <dbReference type="ARBA" id="ARBA00023136"/>
    </source>
</evidence>
<dbReference type="SUPFAM" id="SSF158472">
    <property type="entry name" value="HAMP domain-like"/>
    <property type="match status" value="1"/>
</dbReference>
<dbReference type="Gene3D" id="3.30.565.10">
    <property type="entry name" value="Histidine kinase-like ATPase, C-terminal domain"/>
    <property type="match status" value="1"/>
</dbReference>
<comment type="caution">
    <text evidence="17">The sequence shown here is derived from an EMBL/GenBank/DDBJ whole genome shotgun (WGS) entry which is preliminary data.</text>
</comment>
<keyword evidence="6" id="KW-0808">Transferase</keyword>
<feature type="transmembrane region" description="Helical" evidence="14">
    <location>
        <begin position="162"/>
        <end position="184"/>
    </location>
</feature>
<dbReference type="FunFam" id="1.10.287.130:FF:000073">
    <property type="entry name" value="Two-component sensor histidine kinase"/>
    <property type="match status" value="1"/>
</dbReference>
<evidence type="ECO:0000256" key="1">
    <source>
        <dbReference type="ARBA" id="ARBA00000085"/>
    </source>
</evidence>
<keyword evidence="10" id="KW-0067">ATP-binding</keyword>
<dbReference type="CDD" id="cd06225">
    <property type="entry name" value="HAMP"/>
    <property type="match status" value="1"/>
</dbReference>
<evidence type="ECO:0000256" key="11">
    <source>
        <dbReference type="ARBA" id="ARBA00022989"/>
    </source>
</evidence>
<keyword evidence="11 14" id="KW-1133">Transmembrane helix</keyword>
<dbReference type="GO" id="GO:0005886">
    <property type="term" value="C:plasma membrane"/>
    <property type="evidence" value="ECO:0007669"/>
    <property type="project" value="UniProtKB-SubCell"/>
</dbReference>
<dbReference type="PANTHER" id="PTHR45528">
    <property type="entry name" value="SENSOR HISTIDINE KINASE CPXA"/>
    <property type="match status" value="1"/>
</dbReference>
<dbReference type="CDD" id="cd00082">
    <property type="entry name" value="HisKA"/>
    <property type="match status" value="1"/>
</dbReference>
<comment type="catalytic activity">
    <reaction evidence="1">
        <text>ATP + protein L-histidine = ADP + protein N-phospho-L-histidine.</text>
        <dbReference type="EC" id="2.7.13.3"/>
    </reaction>
</comment>
<dbReference type="PROSITE" id="PS50109">
    <property type="entry name" value="HIS_KIN"/>
    <property type="match status" value="1"/>
</dbReference>
<dbReference type="Pfam" id="PF00672">
    <property type="entry name" value="HAMP"/>
    <property type="match status" value="1"/>
</dbReference>
<gene>
    <name evidence="17" type="ORF">EV213_11645</name>
</gene>
<dbReference type="SMART" id="SM00387">
    <property type="entry name" value="HATPase_c"/>
    <property type="match status" value="1"/>
</dbReference>
<evidence type="ECO:0000256" key="6">
    <source>
        <dbReference type="ARBA" id="ARBA00022679"/>
    </source>
</evidence>
<dbReference type="EC" id="2.7.13.3" evidence="3"/>
<dbReference type="Pfam" id="PF00512">
    <property type="entry name" value="HisKA"/>
    <property type="match status" value="1"/>
</dbReference>
<dbReference type="PRINTS" id="PR00344">
    <property type="entry name" value="BCTRLSENSOR"/>
</dbReference>
<evidence type="ECO:0000256" key="12">
    <source>
        <dbReference type="ARBA" id="ARBA00023012"/>
    </source>
</evidence>
<feature type="domain" description="HAMP" evidence="16">
    <location>
        <begin position="182"/>
        <end position="234"/>
    </location>
</feature>
<keyword evidence="12" id="KW-0902">Two-component regulatory system</keyword>
<sequence length="453" mass="52230">MKNWPLAFQIWVVLAGILVAISIILAILFPMTLRQFFTSEIYSSIEGEQHVLTQAQLPQNDQNRLLDDQFDGSDRSVNHVLLPLNTSVIFYSGDLPKDFIMKSQQIALAQSSISARYAATVNGERLYYVVRKVQLDGQPAYLLSYARDAYLDELTFTLFRQLGLLMLAVFLLSWIPSLLLAKYLTKPLVTLQKHVKRLSKQKWHDPVEVDRHDEIGHLGQSIEDMRRKLVQKDEAQRTLLQNISHDLKTPVMVIRGYAQSVSDGVFPKGDLPKTMEVVEQEAQRLETKIKNLLYLTKLDYLSRREMYAEDFRLDQVLSDVLERLKWTRQEIELYTKLDEVTLNGDRDQWGNLIENVLENQLRFASSKVTIELFDRDKEIVLIVSNDGPKIEKDVEKEMFEPFHKGNDMGQTGVGLSIVKRIVDLHHGVISIENQVDEGVFYRIAVPKQRTNDQ</sequence>
<dbReference type="SUPFAM" id="SSF47384">
    <property type="entry name" value="Homodimeric domain of signal transducing histidine kinase"/>
    <property type="match status" value="1"/>
</dbReference>
<dbReference type="AlphaFoldDB" id="A0A4R6TUD5"/>
<keyword evidence="4" id="KW-1003">Cell membrane</keyword>
<evidence type="ECO:0000256" key="10">
    <source>
        <dbReference type="ARBA" id="ARBA00022840"/>
    </source>
</evidence>
<dbReference type="InterPro" id="IPR003594">
    <property type="entry name" value="HATPase_dom"/>
</dbReference>
<dbReference type="InterPro" id="IPR004358">
    <property type="entry name" value="Sig_transdc_His_kin-like_C"/>
</dbReference>
<feature type="transmembrane region" description="Helical" evidence="14">
    <location>
        <begin position="6"/>
        <end position="29"/>
    </location>
</feature>
<accession>A0A4R6TUD5</accession>
<evidence type="ECO:0000256" key="4">
    <source>
        <dbReference type="ARBA" id="ARBA00022475"/>
    </source>
</evidence>
<dbReference type="Proteomes" id="UP000295632">
    <property type="component" value="Unassembled WGS sequence"/>
</dbReference>
<proteinExistence type="predicted"/>
<evidence type="ECO:0000256" key="14">
    <source>
        <dbReference type="SAM" id="Phobius"/>
    </source>
</evidence>
<dbReference type="EMBL" id="SNYJ01000016">
    <property type="protein sequence ID" value="TDQ36746.1"/>
    <property type="molecule type" value="Genomic_DNA"/>
</dbReference>
<organism evidence="17 18">
    <name type="scientific">Aureibacillus halotolerans</name>
    <dbReference type="NCBI Taxonomy" id="1508390"/>
    <lineage>
        <taxon>Bacteria</taxon>
        <taxon>Bacillati</taxon>
        <taxon>Bacillota</taxon>
        <taxon>Bacilli</taxon>
        <taxon>Bacillales</taxon>
        <taxon>Bacillaceae</taxon>
        <taxon>Aureibacillus</taxon>
    </lineage>
</organism>
<evidence type="ECO:0000259" key="15">
    <source>
        <dbReference type="PROSITE" id="PS50109"/>
    </source>
</evidence>
<dbReference type="RefSeq" id="WP_133581536.1">
    <property type="nucleotide sequence ID" value="NZ_SNYJ01000016.1"/>
</dbReference>
<keyword evidence="18" id="KW-1185">Reference proteome</keyword>
<keyword evidence="7 14" id="KW-0812">Transmembrane</keyword>
<dbReference type="InterPro" id="IPR003660">
    <property type="entry name" value="HAMP_dom"/>
</dbReference>
<dbReference type="SMART" id="SM00388">
    <property type="entry name" value="HisKA"/>
    <property type="match status" value="1"/>
</dbReference>
<name>A0A4R6TUD5_9BACI</name>
<keyword evidence="13 14" id="KW-0472">Membrane</keyword>
<evidence type="ECO:0000256" key="8">
    <source>
        <dbReference type="ARBA" id="ARBA00022741"/>
    </source>
</evidence>
<evidence type="ECO:0000256" key="9">
    <source>
        <dbReference type="ARBA" id="ARBA00022777"/>
    </source>
</evidence>
<dbReference type="PANTHER" id="PTHR45528:SF1">
    <property type="entry name" value="SENSOR HISTIDINE KINASE CPXA"/>
    <property type="match status" value="1"/>
</dbReference>
<evidence type="ECO:0000313" key="17">
    <source>
        <dbReference type="EMBL" id="TDQ36746.1"/>
    </source>
</evidence>
<evidence type="ECO:0000256" key="7">
    <source>
        <dbReference type="ARBA" id="ARBA00022692"/>
    </source>
</evidence>
<dbReference type="PROSITE" id="PS50885">
    <property type="entry name" value="HAMP"/>
    <property type="match status" value="1"/>
</dbReference>
<dbReference type="SUPFAM" id="SSF55874">
    <property type="entry name" value="ATPase domain of HSP90 chaperone/DNA topoisomerase II/histidine kinase"/>
    <property type="match status" value="1"/>
</dbReference>